<reference evidence="2" key="1">
    <citation type="submission" date="2021-11" db="EMBL/GenBank/DDBJ databases">
        <authorList>
            <person name="Schell T."/>
        </authorList>
    </citation>
    <scope>NUCLEOTIDE SEQUENCE</scope>
    <source>
        <strain evidence="2">M5</strain>
    </source>
</reference>
<comment type="caution">
    <text evidence="2">The sequence shown here is derived from an EMBL/GenBank/DDBJ whole genome shotgun (WGS) entry which is preliminary data.</text>
</comment>
<protein>
    <submittedName>
        <fullName evidence="2">Uncharacterized protein</fullName>
    </submittedName>
</protein>
<feature type="region of interest" description="Disordered" evidence="1">
    <location>
        <begin position="1"/>
        <end position="25"/>
    </location>
</feature>
<evidence type="ECO:0000256" key="1">
    <source>
        <dbReference type="SAM" id="MobiDB-lite"/>
    </source>
</evidence>
<accession>A0A8J2RUZ5</accession>
<evidence type="ECO:0000313" key="3">
    <source>
        <dbReference type="Proteomes" id="UP000789390"/>
    </source>
</evidence>
<evidence type="ECO:0000313" key="2">
    <source>
        <dbReference type="EMBL" id="CAH0107707.1"/>
    </source>
</evidence>
<dbReference type="EMBL" id="CAKKLH010000278">
    <property type="protein sequence ID" value="CAH0107707.1"/>
    <property type="molecule type" value="Genomic_DNA"/>
</dbReference>
<keyword evidence="3" id="KW-1185">Reference proteome</keyword>
<organism evidence="2 3">
    <name type="scientific">Daphnia galeata</name>
    <dbReference type="NCBI Taxonomy" id="27404"/>
    <lineage>
        <taxon>Eukaryota</taxon>
        <taxon>Metazoa</taxon>
        <taxon>Ecdysozoa</taxon>
        <taxon>Arthropoda</taxon>
        <taxon>Crustacea</taxon>
        <taxon>Branchiopoda</taxon>
        <taxon>Diplostraca</taxon>
        <taxon>Cladocera</taxon>
        <taxon>Anomopoda</taxon>
        <taxon>Daphniidae</taxon>
        <taxon>Daphnia</taxon>
    </lineage>
</organism>
<dbReference type="AlphaFoldDB" id="A0A8J2RUZ5"/>
<proteinExistence type="predicted"/>
<gene>
    <name evidence="2" type="ORF">DGAL_LOCUS11036</name>
</gene>
<sequence>MGTKTVDCGFTKSPNDPAGLSEGGSHARVEIQVKTDTAHWTKVGQAHAQAGYQTLKRSRSHFGTC</sequence>
<dbReference type="Proteomes" id="UP000789390">
    <property type="component" value="Unassembled WGS sequence"/>
</dbReference>
<name>A0A8J2RUZ5_9CRUS</name>